<evidence type="ECO:0000256" key="3">
    <source>
        <dbReference type="SAM" id="SignalP"/>
    </source>
</evidence>
<reference evidence="5" key="3">
    <citation type="submission" date="2025-08" db="UniProtKB">
        <authorList>
            <consortium name="Ensembl"/>
        </authorList>
    </citation>
    <scope>IDENTIFICATION</scope>
</reference>
<dbReference type="InterPro" id="IPR036179">
    <property type="entry name" value="Ig-like_dom_sf"/>
</dbReference>
<dbReference type="GO" id="GO:0004888">
    <property type="term" value="F:transmembrane signaling receptor activity"/>
    <property type="evidence" value="ECO:0007669"/>
    <property type="project" value="TreeGrafter"/>
</dbReference>
<evidence type="ECO:0000313" key="5">
    <source>
        <dbReference type="Ensembl" id="ENSELUP00000064610.2"/>
    </source>
</evidence>
<dbReference type="InterPro" id="IPR013783">
    <property type="entry name" value="Ig-like_fold"/>
</dbReference>
<dbReference type="Ensembl" id="ENSELUT00000080980.2">
    <property type="protein sequence ID" value="ENSELUP00000064610.2"/>
    <property type="gene ID" value="ENSELUG00000001012.3"/>
</dbReference>
<dbReference type="GO" id="GO:0007166">
    <property type="term" value="P:cell surface receptor signaling pathway"/>
    <property type="evidence" value="ECO:0007669"/>
    <property type="project" value="TreeGrafter"/>
</dbReference>
<dbReference type="InterPro" id="IPR007110">
    <property type="entry name" value="Ig-like_dom"/>
</dbReference>
<evidence type="ECO:0000256" key="1">
    <source>
        <dbReference type="ARBA" id="ARBA00022729"/>
    </source>
</evidence>
<dbReference type="PANTHER" id="PTHR11481:SF64">
    <property type="entry name" value="FC RECEPTOR-LIKE PROTEIN 4"/>
    <property type="match status" value="1"/>
</dbReference>
<sequence>QASKLMLIYYLVLTAVAELVEGKPWIFSGENIRLTCSIPGDLSDWRHQWFRGDKFIQESKDLVIWKAMPQQSGKYYCQGIRKTWIYQQRTPQSLPVEIKVDGGWAILRAPSLPMLVGETMTLSCDVRDNPRLTEVILYHNGVEIQRQSDPKLRVTNLTLRHPGSYWCRATWHKQMATHSVISLATTVSVLDILTEPFLEIVPQDPLIPKEHMLLVCHVQLNAREKDLMINYNFYQDGLKLGPASSNDRFPVLRASGLYSCTASVPILELKRESEPVIHTPPLCTHNSPLMACSASIPTEPMIVLNNTRAISQFQDYM</sequence>
<dbReference type="PANTHER" id="PTHR11481">
    <property type="entry name" value="IMMUNOGLOBULIN FC RECEPTOR"/>
    <property type="match status" value="1"/>
</dbReference>
<reference evidence="6" key="1">
    <citation type="journal article" date="2014" name="PLoS ONE">
        <title>The genome and linkage map of the northern pike (Esox lucius): conserved synteny revealed between the salmonid sister group and the Neoteleostei.</title>
        <authorList>
            <person name="Rondeau E.B."/>
            <person name="Minkley D.R."/>
            <person name="Leong J.S."/>
            <person name="Messmer A.M."/>
            <person name="Jantzen J.R."/>
            <person name="von Schalburg K.R."/>
            <person name="Lemon C."/>
            <person name="Bird N.H."/>
            <person name="Koop B.F."/>
        </authorList>
    </citation>
    <scope>NUCLEOTIDE SEQUENCE</scope>
</reference>
<keyword evidence="2" id="KW-1015">Disulfide bond</keyword>
<feature type="chain" id="PRO_5044297770" description="Ig-like domain-containing protein" evidence="3">
    <location>
        <begin position="23"/>
        <end position="317"/>
    </location>
</feature>
<dbReference type="SMART" id="SM00409">
    <property type="entry name" value="IG"/>
    <property type="match status" value="2"/>
</dbReference>
<proteinExistence type="predicted"/>
<keyword evidence="1 3" id="KW-0732">Signal</keyword>
<dbReference type="InterPro" id="IPR050488">
    <property type="entry name" value="Ig_Fc_receptor"/>
</dbReference>
<reference evidence="5" key="4">
    <citation type="submission" date="2025-09" db="UniProtKB">
        <authorList>
            <consortium name="Ensembl"/>
        </authorList>
    </citation>
    <scope>IDENTIFICATION</scope>
</reference>
<dbReference type="Bgee" id="ENSELUG00000001012">
    <property type="expression patterns" value="Expressed in spleen and 14 other cell types or tissues"/>
</dbReference>
<dbReference type="SUPFAM" id="SSF48726">
    <property type="entry name" value="Immunoglobulin"/>
    <property type="match status" value="2"/>
</dbReference>
<dbReference type="GO" id="GO:0009897">
    <property type="term" value="C:external side of plasma membrane"/>
    <property type="evidence" value="ECO:0007669"/>
    <property type="project" value="TreeGrafter"/>
</dbReference>
<dbReference type="Gene3D" id="2.60.40.10">
    <property type="entry name" value="Immunoglobulins"/>
    <property type="match status" value="3"/>
</dbReference>
<dbReference type="GeneTree" id="ENSGT01050000244808"/>
<name>A0A6Q2YFH2_ESOLU</name>
<feature type="domain" description="Ig-like" evidence="4">
    <location>
        <begin position="91"/>
        <end position="188"/>
    </location>
</feature>
<organism evidence="5 6">
    <name type="scientific">Esox lucius</name>
    <name type="common">Northern pike</name>
    <dbReference type="NCBI Taxonomy" id="8010"/>
    <lineage>
        <taxon>Eukaryota</taxon>
        <taxon>Metazoa</taxon>
        <taxon>Chordata</taxon>
        <taxon>Craniata</taxon>
        <taxon>Vertebrata</taxon>
        <taxon>Euteleostomi</taxon>
        <taxon>Actinopterygii</taxon>
        <taxon>Neopterygii</taxon>
        <taxon>Teleostei</taxon>
        <taxon>Protacanthopterygii</taxon>
        <taxon>Esociformes</taxon>
        <taxon>Esocidae</taxon>
        <taxon>Esox</taxon>
    </lineage>
</organism>
<accession>A0A6Q2YFH2</accession>
<dbReference type="AlphaFoldDB" id="A0A6Q2YFH2"/>
<evidence type="ECO:0000259" key="4">
    <source>
        <dbReference type="PROSITE" id="PS50835"/>
    </source>
</evidence>
<protein>
    <recommendedName>
        <fullName evidence="4">Ig-like domain-containing protein</fullName>
    </recommendedName>
</protein>
<evidence type="ECO:0000256" key="2">
    <source>
        <dbReference type="ARBA" id="ARBA00023157"/>
    </source>
</evidence>
<dbReference type="GO" id="GO:0006955">
    <property type="term" value="P:immune response"/>
    <property type="evidence" value="ECO:0007669"/>
    <property type="project" value="TreeGrafter"/>
</dbReference>
<reference evidence="5" key="2">
    <citation type="submission" date="2020-02" db="EMBL/GenBank/DDBJ databases">
        <title>Esox lucius (northern pike) genome, fEsoLuc1, primary haplotype.</title>
        <authorList>
            <person name="Myers G."/>
            <person name="Karagic N."/>
            <person name="Meyer A."/>
            <person name="Pippel M."/>
            <person name="Reichard M."/>
            <person name="Winkler S."/>
            <person name="Tracey A."/>
            <person name="Sims Y."/>
            <person name="Howe K."/>
            <person name="Rhie A."/>
            <person name="Formenti G."/>
            <person name="Durbin R."/>
            <person name="Fedrigo O."/>
            <person name="Jarvis E.D."/>
        </authorList>
    </citation>
    <scope>NUCLEOTIDE SEQUENCE [LARGE SCALE GENOMIC DNA]</scope>
</reference>
<keyword evidence="6" id="KW-1185">Reference proteome</keyword>
<feature type="signal peptide" evidence="3">
    <location>
        <begin position="1"/>
        <end position="22"/>
    </location>
</feature>
<dbReference type="PROSITE" id="PS50835">
    <property type="entry name" value="IG_LIKE"/>
    <property type="match status" value="2"/>
</dbReference>
<dbReference type="Pfam" id="PF13895">
    <property type="entry name" value="Ig_2"/>
    <property type="match status" value="2"/>
</dbReference>
<dbReference type="Proteomes" id="UP000265140">
    <property type="component" value="Chromosome 1"/>
</dbReference>
<evidence type="ECO:0000313" key="6">
    <source>
        <dbReference type="Proteomes" id="UP000265140"/>
    </source>
</evidence>
<feature type="domain" description="Ig-like" evidence="4">
    <location>
        <begin position="29"/>
        <end position="78"/>
    </location>
</feature>
<dbReference type="InterPro" id="IPR003599">
    <property type="entry name" value="Ig_sub"/>
</dbReference>